<evidence type="ECO:0000256" key="1">
    <source>
        <dbReference type="SAM" id="MobiDB-lite"/>
    </source>
</evidence>
<protein>
    <submittedName>
        <fullName evidence="2">Uncharacterized protein</fullName>
    </submittedName>
</protein>
<proteinExistence type="predicted"/>
<evidence type="ECO:0000313" key="3">
    <source>
        <dbReference type="Proteomes" id="UP001620645"/>
    </source>
</evidence>
<evidence type="ECO:0000313" key="2">
    <source>
        <dbReference type="EMBL" id="KAL3082735.1"/>
    </source>
</evidence>
<keyword evidence="3" id="KW-1185">Reference proteome</keyword>
<dbReference type="AlphaFoldDB" id="A0ABD2IYL1"/>
<accession>A0ABD2IYL1</accession>
<dbReference type="EMBL" id="JBICCN010000254">
    <property type="protein sequence ID" value="KAL3082735.1"/>
    <property type="molecule type" value="Genomic_DNA"/>
</dbReference>
<feature type="region of interest" description="Disordered" evidence="1">
    <location>
        <begin position="274"/>
        <end position="333"/>
    </location>
</feature>
<organism evidence="2 3">
    <name type="scientific">Heterodera schachtii</name>
    <name type="common">Sugarbeet cyst nematode worm</name>
    <name type="synonym">Tylenchus schachtii</name>
    <dbReference type="NCBI Taxonomy" id="97005"/>
    <lineage>
        <taxon>Eukaryota</taxon>
        <taxon>Metazoa</taxon>
        <taxon>Ecdysozoa</taxon>
        <taxon>Nematoda</taxon>
        <taxon>Chromadorea</taxon>
        <taxon>Rhabditida</taxon>
        <taxon>Tylenchina</taxon>
        <taxon>Tylenchomorpha</taxon>
        <taxon>Tylenchoidea</taxon>
        <taxon>Heteroderidae</taxon>
        <taxon>Heteroderinae</taxon>
        <taxon>Heterodera</taxon>
    </lineage>
</organism>
<dbReference type="Proteomes" id="UP001620645">
    <property type="component" value="Unassembled WGS sequence"/>
</dbReference>
<name>A0ABD2IYL1_HETSC</name>
<gene>
    <name evidence="2" type="ORF">niasHS_010537</name>
</gene>
<comment type="caution">
    <text evidence="2">The sequence shown here is derived from an EMBL/GenBank/DDBJ whole genome shotgun (WGS) entry which is preliminary data.</text>
</comment>
<sequence length="333" mass="38290">MSSLAVQFEQRQSVVTGARCRIGADGAVREWLLFCTPSMAFNVCDDTEYSPSLCVVMEVCRASTALVYELAERGRFHPQIIEFTVEERDETHTTGKKYRHFSVVPSEAVELELFLRVHLPLLEPFFLHWLVVDHWLRLLSILCFVCPRLSTLTLALSFVAPTLRWSPFATTSPSDCAVALFADAVAYAAGLIERMLRTAHFHGERRVRWLWVKLNVTDLCEAEFVKFGILRRDHSLFMPYSGPFGWICQTHVIFDRIGREHWLTIEIVDPRVESTEWTENEMAEEENDGRREEEDDDQAEENDSDWDDQRSMSEGYGDQVGEESDCYGSDSNL</sequence>
<feature type="compositionally biased region" description="Acidic residues" evidence="1">
    <location>
        <begin position="276"/>
        <end position="306"/>
    </location>
</feature>
<reference evidence="2 3" key="1">
    <citation type="submission" date="2024-10" db="EMBL/GenBank/DDBJ databases">
        <authorList>
            <person name="Kim D."/>
        </authorList>
    </citation>
    <scope>NUCLEOTIDE SEQUENCE [LARGE SCALE GENOMIC DNA]</scope>
    <source>
        <strain evidence="2">Taebaek</strain>
    </source>
</reference>